<keyword evidence="2" id="KW-1185">Reference proteome</keyword>
<name>A0ABS0L475_9BACT</name>
<dbReference type="RefSeq" id="WP_196955901.1">
    <property type="nucleotide sequence ID" value="NZ_JADWYK010000009.1"/>
</dbReference>
<reference evidence="1 2" key="1">
    <citation type="submission" date="2020-11" db="EMBL/GenBank/DDBJ databases">
        <title>Hymenobacter sp.</title>
        <authorList>
            <person name="Kim M.K."/>
        </authorList>
    </citation>
    <scope>NUCLEOTIDE SEQUENCE [LARGE SCALE GENOMIC DNA]</scope>
    <source>
        <strain evidence="1 2">BT594</strain>
    </source>
</reference>
<comment type="caution">
    <text evidence="1">The sequence shown here is derived from an EMBL/GenBank/DDBJ whole genome shotgun (WGS) entry which is preliminary data.</text>
</comment>
<dbReference type="Proteomes" id="UP000601099">
    <property type="component" value="Unassembled WGS sequence"/>
</dbReference>
<gene>
    <name evidence="1" type="ORF">I5L79_15110</name>
</gene>
<organism evidence="1 2">
    <name type="scientific">Hymenobacter guriensis</name>
    <dbReference type="NCBI Taxonomy" id="2793065"/>
    <lineage>
        <taxon>Bacteria</taxon>
        <taxon>Pseudomonadati</taxon>
        <taxon>Bacteroidota</taxon>
        <taxon>Cytophagia</taxon>
        <taxon>Cytophagales</taxon>
        <taxon>Hymenobacteraceae</taxon>
        <taxon>Hymenobacter</taxon>
    </lineage>
</organism>
<protein>
    <recommendedName>
        <fullName evidence="3">DUF4369 domain-containing protein</fullName>
    </recommendedName>
</protein>
<evidence type="ECO:0000313" key="2">
    <source>
        <dbReference type="Proteomes" id="UP000601099"/>
    </source>
</evidence>
<sequence length="260" mass="28928">MKNSAYFLSTWLGIVLLFVVFGAAIPTYAQQAAGSSLVDLQNLRLVSDSKVATTYLKVDKRYEGIRGTPFLLRGWSTGDILLTTNQRVKAVPLKFDLYNQQLMVRRPQGDSILLDLRNIQEFTLTDIRTLSGQASLHRFARFTDIPGHSGRTEFLELLHATGPYTLLKRSGKSMVKADYQQAYSSYRPYDELVDVIQYYLLSPQGTLTVIKPAVKSLVAAVPATVQEPLLAELKKATLRTETDLLNAVSQLNLLAATVSK</sequence>
<dbReference type="EMBL" id="JADWYK010000009">
    <property type="protein sequence ID" value="MBG8554884.1"/>
    <property type="molecule type" value="Genomic_DNA"/>
</dbReference>
<proteinExistence type="predicted"/>
<evidence type="ECO:0000313" key="1">
    <source>
        <dbReference type="EMBL" id="MBG8554884.1"/>
    </source>
</evidence>
<evidence type="ECO:0008006" key="3">
    <source>
        <dbReference type="Google" id="ProtNLM"/>
    </source>
</evidence>
<accession>A0ABS0L475</accession>